<name>A0A430BN26_SPHYA</name>
<dbReference type="RefSeq" id="WP_125999548.1">
    <property type="nucleotide sequence ID" value="NZ_QRAL01000030.1"/>
</dbReference>
<accession>A0A430BN26</accession>
<proteinExistence type="predicted"/>
<comment type="caution">
    <text evidence="1">The sequence shown here is derived from an EMBL/GenBank/DDBJ whole genome shotgun (WGS) entry which is preliminary data.</text>
</comment>
<evidence type="ECO:0000313" key="2">
    <source>
        <dbReference type="Proteomes" id="UP000287401"/>
    </source>
</evidence>
<dbReference type="EMBL" id="QRAL01000030">
    <property type="protein sequence ID" value="RSU54107.1"/>
    <property type="molecule type" value="Genomic_DNA"/>
</dbReference>
<dbReference type="Proteomes" id="UP000287401">
    <property type="component" value="Unassembled WGS sequence"/>
</dbReference>
<sequence length="589" mass="63810">MSPSNAWQLLGIEATADSKAIRRAYAARLRAIDPDQDRDGFAALRDARDQALMLASGEVADAPPPGIMIDGMEVIVPSPDMAFSGSLPATCDTASAPLSIVPAMPPPDWRMPPIAPDCRIAADAGDAIALPLPDGADALIVPTVTRAEVQDLSRADHALHALLYPDPDAPSQDRPMHPTDIVNGTTLISRIHAEAQDGAIDLHARVDDWLANILAGSWPRAQPLLAPAARLFGWEALDGQIDAPPAVDFINRRLASDRFAQQVQQKGHPLHRAWQQLAKPTRPGQGRALWWQGAKIDELLGTIRRDHPEIESRLNWHRIALWEDHSARPIRWWTVAFGIFFALQLIVRIATSIYNPAENSSRISLEQPVPAMPVATAPRVPGGLGDVAADMQAAVRAAFGKDIPLDLLNAQAPLVHALFASNWRAGMGMGWTRARYVEAMTGIIRNRYALLARQKGGDSLIAMQRQRLKEERALKGDHWHACAEAAKHGAFADPELIPADLRDPARAQVADLVIAMPDNPVLPPPGGSFSIPGQIVQRVIDQSGLSLDQVSAAFQNKGKDREQCLTHVALLDAALDANKATRAALLPHI</sequence>
<evidence type="ECO:0000313" key="1">
    <source>
        <dbReference type="EMBL" id="RSU54107.1"/>
    </source>
</evidence>
<gene>
    <name evidence="1" type="ORF">DAH51_20375</name>
</gene>
<reference evidence="1 2" key="1">
    <citation type="submission" date="2018-07" db="EMBL/GenBank/DDBJ databases">
        <title>Genomic and Epidemiologic Investigation of an Indolent Hospital Outbreak.</title>
        <authorList>
            <person name="Johnson R.C."/>
            <person name="Deming C."/>
            <person name="Conlan S."/>
            <person name="Zellmer C.J."/>
            <person name="Michelin A.V."/>
            <person name="Lee-Lin S."/>
            <person name="Thomas P.J."/>
            <person name="Park M."/>
            <person name="Weingarten R.A."/>
            <person name="Less J."/>
            <person name="Dekker J.P."/>
            <person name="Frank K.M."/>
            <person name="Musser K.A."/>
            <person name="Mcquiston J.R."/>
            <person name="Henderson D.K."/>
            <person name="Lau A.F."/>
            <person name="Palmore T.N."/>
            <person name="Segre J.A."/>
        </authorList>
    </citation>
    <scope>NUCLEOTIDE SEQUENCE [LARGE SCALE GENOMIC DNA]</scope>
    <source>
        <strain evidence="1 2">SK-NIH.Env6_1116</strain>
    </source>
</reference>
<evidence type="ECO:0008006" key="3">
    <source>
        <dbReference type="Google" id="ProtNLM"/>
    </source>
</evidence>
<organism evidence="1 2">
    <name type="scientific">Sphingobium yanoikuyae</name>
    <name type="common">Sphingomonas yanoikuyae</name>
    <dbReference type="NCBI Taxonomy" id="13690"/>
    <lineage>
        <taxon>Bacteria</taxon>
        <taxon>Pseudomonadati</taxon>
        <taxon>Pseudomonadota</taxon>
        <taxon>Alphaproteobacteria</taxon>
        <taxon>Sphingomonadales</taxon>
        <taxon>Sphingomonadaceae</taxon>
        <taxon>Sphingobium</taxon>
    </lineage>
</organism>
<protein>
    <recommendedName>
        <fullName evidence="3">J domain-containing protein</fullName>
    </recommendedName>
</protein>
<dbReference type="AlphaFoldDB" id="A0A430BN26"/>